<dbReference type="AlphaFoldDB" id="A0AAU7UYB0"/>
<dbReference type="RefSeq" id="WP_024103336.1">
    <property type="nucleotide sequence ID" value="NZ_CP132970.1"/>
</dbReference>
<dbReference type="KEGG" id="rhox:RBB84_02050"/>
<reference evidence="1" key="1">
    <citation type="submission" date="2023-08" db="EMBL/GenBank/DDBJ databases">
        <title>The novel hydrolase IpcH responsible for the initial isoprocarb degradation step in Rhodococcus sp. D-6.</title>
        <authorList>
            <person name="Zhu Q."/>
        </authorList>
    </citation>
    <scope>NUCLEOTIDE SEQUENCE</scope>
    <source>
        <strain evidence="1">D-6</strain>
    </source>
</reference>
<dbReference type="EMBL" id="CP132970">
    <property type="protein sequence ID" value="XBW04786.1"/>
    <property type="molecule type" value="Genomic_DNA"/>
</dbReference>
<accession>A0AAU7UYB0</accession>
<proteinExistence type="predicted"/>
<sequence length="152" mass="17060">MRIPGSEIGSRWDIEFTFEPTDHIRDVLVSAFARLSRDTLRFEAMNTFDPGVWRIDIRLEVVPVPGLVCSLVVGGTPHSGFGISSAVEDVATTVEIASYFQDVDEWLQWPTLPDGRHLTPRIVDGRAVWGRYTGEVVAPIGELTDYLDRLHH</sequence>
<dbReference type="GeneID" id="29938440"/>
<protein>
    <submittedName>
        <fullName evidence="1">Uncharacterized protein</fullName>
    </submittedName>
</protein>
<gene>
    <name evidence="1" type="ORF">RBB84_02050</name>
</gene>
<organism evidence="1">
    <name type="scientific">Rhodococcus sp. D-6</name>
    <dbReference type="NCBI Taxonomy" id="1387842"/>
    <lineage>
        <taxon>Bacteria</taxon>
        <taxon>Bacillati</taxon>
        <taxon>Actinomycetota</taxon>
        <taxon>Actinomycetes</taxon>
        <taxon>Mycobacteriales</taxon>
        <taxon>Nocardiaceae</taxon>
        <taxon>Rhodococcus</taxon>
    </lineage>
</organism>
<name>A0AAU7UYB0_9NOCA</name>
<evidence type="ECO:0000313" key="1">
    <source>
        <dbReference type="EMBL" id="XBW04786.1"/>
    </source>
</evidence>